<proteinExistence type="inferred from homology"/>
<keyword evidence="3" id="KW-0813">Transport</keyword>
<name>A0ABY6Q584_9GAMM</name>
<dbReference type="Pfam" id="PF01312">
    <property type="entry name" value="Bac_export_2"/>
    <property type="match status" value="1"/>
</dbReference>
<comment type="similarity">
    <text evidence="1">Belongs to the type III secretion exporter family.</text>
</comment>
<dbReference type="EMBL" id="CP036501">
    <property type="protein sequence ID" value="UZP73822.1"/>
    <property type="molecule type" value="Genomic_DNA"/>
</dbReference>
<evidence type="ECO:0000256" key="2">
    <source>
        <dbReference type="ARBA" id="ARBA00021622"/>
    </source>
</evidence>
<dbReference type="Proteomes" id="UP001317963">
    <property type="component" value="Chromosome"/>
</dbReference>
<dbReference type="InterPro" id="IPR006135">
    <property type="entry name" value="T3SS_substrate_exporter"/>
</dbReference>
<dbReference type="SUPFAM" id="SSF160544">
    <property type="entry name" value="EscU C-terminal domain-like"/>
    <property type="match status" value="1"/>
</dbReference>
<comment type="function">
    <text evidence="4">Required for formation of the rod structure in the basal body of the flagellar apparatus. Together with FliI and FliH, may constitute the export apparatus of flagellin.</text>
</comment>
<evidence type="ECO:0000313" key="6">
    <source>
        <dbReference type="Proteomes" id="UP001317963"/>
    </source>
</evidence>
<evidence type="ECO:0000313" key="5">
    <source>
        <dbReference type="EMBL" id="UZP73822.1"/>
    </source>
</evidence>
<gene>
    <name evidence="5" type="ORF">E0F26_03275</name>
</gene>
<accession>A0ABY6Q584</accession>
<keyword evidence="5" id="KW-0282">Flagellum</keyword>
<dbReference type="PANTHER" id="PTHR30531:SF12">
    <property type="entry name" value="FLAGELLAR BIOSYNTHETIC PROTEIN FLHB"/>
    <property type="match status" value="1"/>
</dbReference>
<keyword evidence="6" id="KW-1185">Reference proteome</keyword>
<sequence length="90" mass="9930">MKDSEFERAVALHYDQQGAPTVLATGEGEIARLIKERAEAAGVPLVEDPKLSYLLSKIPLGDEIPPELYRAVAEVLVFVLRLEKSLEVQV</sequence>
<reference evidence="5 6" key="1">
    <citation type="submission" date="2019-02" db="EMBL/GenBank/DDBJ databases">
        <title>Halieaceae_genomes.</title>
        <authorList>
            <person name="Li S.-H."/>
        </authorList>
    </citation>
    <scope>NUCLEOTIDE SEQUENCE [LARGE SCALE GENOMIC DNA]</scope>
    <source>
        <strain evidence="5 6">JH123</strain>
    </source>
</reference>
<protein>
    <recommendedName>
        <fullName evidence="2">Flagellar biosynthetic protein FlhB</fullName>
    </recommendedName>
</protein>
<evidence type="ECO:0000256" key="1">
    <source>
        <dbReference type="ARBA" id="ARBA00010690"/>
    </source>
</evidence>
<dbReference type="InterPro" id="IPR029025">
    <property type="entry name" value="T3SS_substrate_exporter_C"/>
</dbReference>
<evidence type="ECO:0000256" key="3">
    <source>
        <dbReference type="ARBA" id="ARBA00023225"/>
    </source>
</evidence>
<dbReference type="PANTHER" id="PTHR30531">
    <property type="entry name" value="FLAGELLAR BIOSYNTHETIC PROTEIN FLHB"/>
    <property type="match status" value="1"/>
</dbReference>
<dbReference type="Gene3D" id="3.40.1690.10">
    <property type="entry name" value="secretion proteins EscU"/>
    <property type="match status" value="1"/>
</dbReference>
<keyword evidence="3" id="KW-1006">Bacterial flagellum protein export</keyword>
<dbReference type="RefSeq" id="WP_279242620.1">
    <property type="nucleotide sequence ID" value="NZ_CP036501.1"/>
</dbReference>
<keyword evidence="5" id="KW-0969">Cilium</keyword>
<keyword evidence="5" id="KW-0966">Cell projection</keyword>
<keyword evidence="3" id="KW-0653">Protein transport</keyword>
<evidence type="ECO:0000256" key="4">
    <source>
        <dbReference type="ARBA" id="ARBA00025078"/>
    </source>
</evidence>
<organism evidence="5 6">
    <name type="scientific">Candidatus Paraluminiphilus aquimaris</name>
    <dbReference type="NCBI Taxonomy" id="2518994"/>
    <lineage>
        <taxon>Bacteria</taxon>
        <taxon>Pseudomonadati</taxon>
        <taxon>Pseudomonadota</taxon>
        <taxon>Gammaproteobacteria</taxon>
        <taxon>Cellvibrionales</taxon>
        <taxon>Halieaceae</taxon>
        <taxon>Candidatus Paraluminiphilus</taxon>
    </lineage>
</organism>